<dbReference type="STRING" id="997296.PB1_03390"/>
<dbReference type="PATRIC" id="fig|997296.3.peg.742"/>
<keyword evidence="2" id="KW-1185">Reference proteome</keyword>
<reference evidence="1 2" key="1">
    <citation type="journal article" date="2012" name="Appl. Environ. Microbiol.">
        <title>Genome Sequence of Thermotolerant Bacillus methanolicus: Features and Regulation Related to Methylotrophy and Production of L-Lysine and L-Glutamate from Methanol.</title>
        <authorList>
            <person name="Heggeset T.M."/>
            <person name="Krog A."/>
            <person name="Balzer S."/>
            <person name="Wentzel A."/>
            <person name="Ellingsen T.E."/>
            <person name="Brautaset T."/>
        </authorList>
    </citation>
    <scope>NUCLEOTIDE SEQUENCE [LARGE SCALE GENOMIC DNA]</scope>
    <source>
        <strain evidence="1 2">PB1</strain>
    </source>
</reference>
<dbReference type="AlphaFoldDB" id="I3E630"/>
<organism evidence="1 2">
    <name type="scientific">Bacillus methanolicus PB1</name>
    <dbReference type="NCBI Taxonomy" id="997296"/>
    <lineage>
        <taxon>Bacteria</taxon>
        <taxon>Bacillati</taxon>
        <taxon>Bacillota</taxon>
        <taxon>Bacilli</taxon>
        <taxon>Bacillales</taxon>
        <taxon>Bacillaceae</taxon>
        <taxon>Bacillus</taxon>
    </lineage>
</organism>
<dbReference type="EMBL" id="AFEU01000001">
    <property type="protein sequence ID" value="EIJ81951.1"/>
    <property type="molecule type" value="Genomic_DNA"/>
</dbReference>
<proteinExistence type="predicted"/>
<protein>
    <submittedName>
        <fullName evidence="1">Uncharacterized protein</fullName>
    </submittedName>
</protein>
<sequence>MRKLGKSLSNFLDNWKNLLTITEIIKGYIIQIYEIQLYIGRTGRRNEGNILMAHFFESILLYHPER</sequence>
<accession>I3E630</accession>
<evidence type="ECO:0000313" key="2">
    <source>
        <dbReference type="Proteomes" id="UP000010523"/>
    </source>
</evidence>
<comment type="caution">
    <text evidence="1">The sequence shown here is derived from an EMBL/GenBank/DDBJ whole genome shotgun (WGS) entry which is preliminary data.</text>
</comment>
<gene>
    <name evidence="1" type="ORF">PB1_03390</name>
</gene>
<name>I3E630_BACMT</name>
<evidence type="ECO:0000313" key="1">
    <source>
        <dbReference type="EMBL" id="EIJ81951.1"/>
    </source>
</evidence>
<dbReference type="Proteomes" id="UP000010523">
    <property type="component" value="Unassembled WGS sequence"/>
</dbReference>